<name>A0A2G2W3N8_CAPBA</name>
<dbReference type="Proteomes" id="UP000224567">
    <property type="component" value="Unassembled WGS sequence"/>
</dbReference>
<dbReference type="OrthoDB" id="1302745at2759"/>
<keyword evidence="3" id="KW-1185">Reference proteome</keyword>
<gene>
    <name evidence="2" type="ORF">CQW23_18677</name>
</gene>
<dbReference type="EMBL" id="MLFT02000008">
    <property type="protein sequence ID" value="PHT39823.1"/>
    <property type="molecule type" value="Genomic_DNA"/>
</dbReference>
<protein>
    <submittedName>
        <fullName evidence="2">Uncharacterized protein</fullName>
    </submittedName>
</protein>
<organism evidence="2 3">
    <name type="scientific">Capsicum baccatum</name>
    <name type="common">Peruvian pepper</name>
    <dbReference type="NCBI Taxonomy" id="33114"/>
    <lineage>
        <taxon>Eukaryota</taxon>
        <taxon>Viridiplantae</taxon>
        <taxon>Streptophyta</taxon>
        <taxon>Embryophyta</taxon>
        <taxon>Tracheophyta</taxon>
        <taxon>Spermatophyta</taxon>
        <taxon>Magnoliopsida</taxon>
        <taxon>eudicotyledons</taxon>
        <taxon>Gunneridae</taxon>
        <taxon>Pentapetalae</taxon>
        <taxon>asterids</taxon>
        <taxon>lamiids</taxon>
        <taxon>Solanales</taxon>
        <taxon>Solanaceae</taxon>
        <taxon>Solanoideae</taxon>
        <taxon>Capsiceae</taxon>
        <taxon>Capsicum</taxon>
    </lineage>
</organism>
<evidence type="ECO:0000313" key="3">
    <source>
        <dbReference type="Proteomes" id="UP000224567"/>
    </source>
</evidence>
<dbReference type="AlphaFoldDB" id="A0A2G2W3N8"/>
<proteinExistence type="predicted"/>
<dbReference type="PANTHER" id="PTHR47592">
    <property type="entry name" value="PBF68 PROTEIN"/>
    <property type="match status" value="1"/>
</dbReference>
<evidence type="ECO:0000313" key="2">
    <source>
        <dbReference type="EMBL" id="PHT39823.1"/>
    </source>
</evidence>
<comment type="caution">
    <text evidence="2">The sequence shown here is derived from an EMBL/GenBank/DDBJ whole genome shotgun (WGS) entry which is preliminary data.</text>
</comment>
<accession>A0A2G2W3N8</accession>
<evidence type="ECO:0000256" key="1">
    <source>
        <dbReference type="SAM" id="MobiDB-lite"/>
    </source>
</evidence>
<reference evidence="2 3" key="1">
    <citation type="journal article" date="2017" name="Genome Biol.">
        <title>New reference genome sequences of hot pepper reveal the massive evolution of plant disease-resistance genes by retroduplication.</title>
        <authorList>
            <person name="Kim S."/>
            <person name="Park J."/>
            <person name="Yeom S.I."/>
            <person name="Kim Y.M."/>
            <person name="Seo E."/>
            <person name="Kim K.T."/>
            <person name="Kim M.S."/>
            <person name="Lee J.M."/>
            <person name="Cheong K."/>
            <person name="Shin H.S."/>
            <person name="Kim S.B."/>
            <person name="Han K."/>
            <person name="Lee J."/>
            <person name="Park M."/>
            <person name="Lee H.A."/>
            <person name="Lee H.Y."/>
            <person name="Lee Y."/>
            <person name="Oh S."/>
            <person name="Lee J.H."/>
            <person name="Choi E."/>
            <person name="Choi E."/>
            <person name="Lee S.E."/>
            <person name="Jeon J."/>
            <person name="Kim H."/>
            <person name="Choi G."/>
            <person name="Song H."/>
            <person name="Lee J."/>
            <person name="Lee S.C."/>
            <person name="Kwon J.K."/>
            <person name="Lee H.Y."/>
            <person name="Koo N."/>
            <person name="Hong Y."/>
            <person name="Kim R.W."/>
            <person name="Kang W.H."/>
            <person name="Huh J.H."/>
            <person name="Kang B.C."/>
            <person name="Yang T.J."/>
            <person name="Lee Y.H."/>
            <person name="Bennetzen J.L."/>
            <person name="Choi D."/>
        </authorList>
    </citation>
    <scope>NUCLEOTIDE SEQUENCE [LARGE SCALE GENOMIC DNA]</scope>
    <source>
        <strain evidence="3">cv. PBC81</strain>
    </source>
</reference>
<sequence>MPVRNRFTIWTNEHEFSEKVTLLNEPLPLFRRGLIGNDAFQVAAIVEKLPPLWKDFKNYLNDKCKEMTVEDLIARLRIEEDNKAAERRLKGNSTINEAHIVEDDQNSSKQRKKAEQGNH</sequence>
<feature type="region of interest" description="Disordered" evidence="1">
    <location>
        <begin position="85"/>
        <end position="119"/>
    </location>
</feature>
<reference evidence="3" key="2">
    <citation type="journal article" date="2017" name="J. Anim. Genet.">
        <title>Multiple reference genome sequences of hot pepper reveal the massive evolution of plant disease resistance genes by retroduplication.</title>
        <authorList>
            <person name="Kim S."/>
            <person name="Park J."/>
            <person name="Yeom S.-I."/>
            <person name="Kim Y.-M."/>
            <person name="Seo E."/>
            <person name="Kim K.-T."/>
            <person name="Kim M.-S."/>
            <person name="Lee J.M."/>
            <person name="Cheong K."/>
            <person name="Shin H.-S."/>
            <person name="Kim S.-B."/>
            <person name="Han K."/>
            <person name="Lee J."/>
            <person name="Park M."/>
            <person name="Lee H.-A."/>
            <person name="Lee H.-Y."/>
            <person name="Lee Y."/>
            <person name="Oh S."/>
            <person name="Lee J.H."/>
            <person name="Choi E."/>
            <person name="Choi E."/>
            <person name="Lee S.E."/>
            <person name="Jeon J."/>
            <person name="Kim H."/>
            <person name="Choi G."/>
            <person name="Song H."/>
            <person name="Lee J."/>
            <person name="Lee S.-C."/>
            <person name="Kwon J.-K."/>
            <person name="Lee H.-Y."/>
            <person name="Koo N."/>
            <person name="Hong Y."/>
            <person name="Kim R.W."/>
            <person name="Kang W.-H."/>
            <person name="Huh J.H."/>
            <person name="Kang B.-C."/>
            <person name="Yang T.-J."/>
            <person name="Lee Y.-H."/>
            <person name="Bennetzen J.L."/>
            <person name="Choi D."/>
        </authorList>
    </citation>
    <scope>NUCLEOTIDE SEQUENCE [LARGE SCALE GENOMIC DNA]</scope>
    <source>
        <strain evidence="3">cv. PBC81</strain>
    </source>
</reference>